<name>A0A383RJ18_PAEAL</name>
<dbReference type="InterPro" id="IPR014001">
    <property type="entry name" value="Helicase_ATP-bd"/>
</dbReference>
<dbReference type="GO" id="GO:0016787">
    <property type="term" value="F:hydrolase activity"/>
    <property type="evidence" value="ECO:0007669"/>
    <property type="project" value="UniProtKB-KW"/>
</dbReference>
<dbReference type="InterPro" id="IPR007502">
    <property type="entry name" value="Helicase-assoc_dom"/>
</dbReference>
<dbReference type="Proteomes" id="UP000304148">
    <property type="component" value="Chromosome"/>
</dbReference>
<dbReference type="SMART" id="SM00847">
    <property type="entry name" value="HA2"/>
    <property type="match status" value="1"/>
</dbReference>
<evidence type="ECO:0000256" key="4">
    <source>
        <dbReference type="ARBA" id="ARBA00022840"/>
    </source>
</evidence>
<dbReference type="InterPro" id="IPR049614">
    <property type="entry name" value="HrpB_DEXH"/>
</dbReference>
<dbReference type="SMART" id="SM00487">
    <property type="entry name" value="DEXDc"/>
    <property type="match status" value="1"/>
</dbReference>
<dbReference type="InterPro" id="IPR013689">
    <property type="entry name" value="RNA_helicase_ATP-dep_HrpB_C"/>
</dbReference>
<evidence type="ECO:0000259" key="6">
    <source>
        <dbReference type="PROSITE" id="PS51194"/>
    </source>
</evidence>
<dbReference type="RefSeq" id="WP_138188530.1">
    <property type="nucleotide sequence ID" value="NZ_LS992241.1"/>
</dbReference>
<dbReference type="InterPro" id="IPR048333">
    <property type="entry name" value="HA2_WH"/>
</dbReference>
<evidence type="ECO:0000256" key="2">
    <source>
        <dbReference type="ARBA" id="ARBA00022801"/>
    </source>
</evidence>
<organism evidence="7 8">
    <name type="scientific">Paenibacillus alvei</name>
    <name type="common">Bacillus alvei</name>
    <dbReference type="NCBI Taxonomy" id="44250"/>
    <lineage>
        <taxon>Bacteria</taxon>
        <taxon>Bacillati</taxon>
        <taxon>Bacillota</taxon>
        <taxon>Bacilli</taxon>
        <taxon>Bacillales</taxon>
        <taxon>Paenibacillaceae</taxon>
        <taxon>Paenibacillus</taxon>
    </lineage>
</organism>
<keyword evidence="4" id="KW-0067">ATP-binding</keyword>
<dbReference type="GO" id="GO:0003676">
    <property type="term" value="F:nucleic acid binding"/>
    <property type="evidence" value="ECO:0007669"/>
    <property type="project" value="InterPro"/>
</dbReference>
<keyword evidence="2 7" id="KW-0378">Hydrolase</keyword>
<dbReference type="InterPro" id="IPR001650">
    <property type="entry name" value="Helicase_C-like"/>
</dbReference>
<proteinExistence type="predicted"/>
<dbReference type="AlphaFoldDB" id="A0A383RJ18"/>
<dbReference type="Pfam" id="PF04408">
    <property type="entry name" value="WHD_HA2"/>
    <property type="match status" value="1"/>
</dbReference>
<dbReference type="SUPFAM" id="SSF52540">
    <property type="entry name" value="P-loop containing nucleoside triphosphate hydrolases"/>
    <property type="match status" value="1"/>
</dbReference>
<dbReference type="PANTHER" id="PTHR43519">
    <property type="entry name" value="ATP-DEPENDENT RNA HELICASE HRPB"/>
    <property type="match status" value="1"/>
</dbReference>
<evidence type="ECO:0000313" key="7">
    <source>
        <dbReference type="EMBL" id="SYX86671.1"/>
    </source>
</evidence>
<dbReference type="CDD" id="cd17990">
    <property type="entry name" value="DEXHc_HrpB"/>
    <property type="match status" value="1"/>
</dbReference>
<dbReference type="CDD" id="cd18791">
    <property type="entry name" value="SF2_C_RHA"/>
    <property type="match status" value="1"/>
</dbReference>
<dbReference type="PROSITE" id="PS51194">
    <property type="entry name" value="HELICASE_CTER"/>
    <property type="match status" value="1"/>
</dbReference>
<dbReference type="Gene3D" id="1.20.120.1080">
    <property type="match status" value="1"/>
</dbReference>
<dbReference type="FunFam" id="3.40.50.300:FF:002125">
    <property type="entry name" value="ATP-dependent helicase HrpB"/>
    <property type="match status" value="1"/>
</dbReference>
<dbReference type="SMART" id="SM00490">
    <property type="entry name" value="HELICc"/>
    <property type="match status" value="1"/>
</dbReference>
<dbReference type="NCBIfam" id="TIGR01970">
    <property type="entry name" value="DEAH_box_HrpB"/>
    <property type="match status" value="1"/>
</dbReference>
<dbReference type="Pfam" id="PF00270">
    <property type="entry name" value="DEAD"/>
    <property type="match status" value="1"/>
</dbReference>
<keyword evidence="3 7" id="KW-0347">Helicase</keyword>
<reference evidence="8" key="1">
    <citation type="submission" date="2018-08" db="EMBL/GenBank/DDBJ databases">
        <authorList>
            <person name="Chevrot R."/>
        </authorList>
    </citation>
    <scope>NUCLEOTIDE SEQUENCE [LARGE SCALE GENOMIC DNA]</scope>
</reference>
<feature type="domain" description="Helicase ATP-binding" evidence="5">
    <location>
        <begin position="16"/>
        <end position="180"/>
    </location>
</feature>
<evidence type="ECO:0000256" key="1">
    <source>
        <dbReference type="ARBA" id="ARBA00022741"/>
    </source>
</evidence>
<keyword evidence="1" id="KW-0547">Nucleotide-binding</keyword>
<dbReference type="GO" id="GO:0003724">
    <property type="term" value="F:RNA helicase activity"/>
    <property type="evidence" value="ECO:0007669"/>
    <property type="project" value="UniProtKB-EC"/>
</dbReference>
<evidence type="ECO:0000256" key="3">
    <source>
        <dbReference type="ARBA" id="ARBA00022806"/>
    </source>
</evidence>
<dbReference type="InterPro" id="IPR010225">
    <property type="entry name" value="HrpB"/>
</dbReference>
<protein>
    <submittedName>
        <fullName evidence="7">ATP-dependent RNA helicase HrpB</fullName>
        <ecNumber evidence="7">3.6.4.13</ecNumber>
    </submittedName>
</protein>
<sequence>MSGNHLPIDDVLPELKLALSSHTGAVLVAEPGAGKTTRVPLALLEEPWLQGLRILMLEPRRIAARSAARYMARALGEQAGETVGYRVRLDTCISEKTRIEVITEGILTRMLQEDPSLEGVGLVIFDEFHERHLHADVGLALTAESQSVLREDLRILVMSATLEAEPVAAMLGGTPIVVSKGRSYPVETIYAERREDTPLEPRIVRTIMLALHRHEGDIMVFLPGAGEIRRVQTALEQELTKNGWIERAYIAPLYGLLSAAAQDAAISPSTNGMRKIVLATAIAETSLTVEGVRIVIDSGQMRVPRFSPRTGLTRLETVPVSRASADQRRGRAGRLGPGVCYRLWTREEERQLPAHHVPEILAADLVSLALELAAWGTEASDLKWLTPPPPAALQQAEELLVQLGALSESGTLTSHGRTLAKLGLHPRFAHMIVKGMELGLGEAACTLAALLEERDVIRHSGSSANARGGFGQAGQTPAALNPDLGLRMELLTLGTHSPSRHSRQGDVDESVLRRIHEQAKQYRLAFRMGQDDKQQVQRNADLADEDAWSLLAAFAYPDRIAERRSDGRYLLRNGRGAAFTQAAASGTLLAQSPYIVAVQLDDAGTDGRIVLAASLGRAVLERYFASEFTREDLIAWDRTTQSVRARERVRLGALKLKDMPHSAPDADAVQHALLEGIVQEGLALLPWTKPARQWQARLQFMHRHLPEEWPDASEEALLATLEEWLGPHIYGMRSRDDLGKLSLTTIFESMLTWEQRQQLDREAPTHIAVPSGSRIAVDYQDPDRPLLAVRLQEVFGLHDTPRIAGGRVALTMHLLSPAQRPVQVTQDLASFWATTYFDVKKDLKGRYPKHYWPDNPLEAIATRRTRPAPDKK</sequence>
<evidence type="ECO:0000259" key="5">
    <source>
        <dbReference type="PROSITE" id="PS51192"/>
    </source>
</evidence>
<gene>
    <name evidence="7" type="primary">hrpB</name>
    <name evidence="7" type="ORF">PBLR_15097</name>
</gene>
<dbReference type="PIRSF" id="PIRSF005496">
    <property type="entry name" value="ATP_hel_hrpB"/>
    <property type="match status" value="1"/>
</dbReference>
<dbReference type="GO" id="GO:0005524">
    <property type="term" value="F:ATP binding"/>
    <property type="evidence" value="ECO:0007669"/>
    <property type="project" value="UniProtKB-KW"/>
</dbReference>
<dbReference type="EMBL" id="LS992241">
    <property type="protein sequence ID" value="SYX86671.1"/>
    <property type="molecule type" value="Genomic_DNA"/>
</dbReference>
<dbReference type="InterPro" id="IPR027417">
    <property type="entry name" value="P-loop_NTPase"/>
</dbReference>
<dbReference type="InterPro" id="IPR011545">
    <property type="entry name" value="DEAD/DEAH_box_helicase_dom"/>
</dbReference>
<accession>A0A383RJ18</accession>
<feature type="domain" description="Helicase C-terminal" evidence="6">
    <location>
        <begin position="203"/>
        <end position="376"/>
    </location>
</feature>
<dbReference type="Gene3D" id="3.40.50.300">
    <property type="entry name" value="P-loop containing nucleotide triphosphate hydrolases"/>
    <property type="match status" value="2"/>
</dbReference>
<dbReference type="PROSITE" id="PS51192">
    <property type="entry name" value="HELICASE_ATP_BIND_1"/>
    <property type="match status" value="1"/>
</dbReference>
<dbReference type="EC" id="3.6.4.13" evidence="7"/>
<dbReference type="PANTHER" id="PTHR43519:SF1">
    <property type="entry name" value="ATP-DEPENDENT RNA HELICASE HRPB"/>
    <property type="match status" value="1"/>
</dbReference>
<evidence type="ECO:0000313" key="8">
    <source>
        <dbReference type="Proteomes" id="UP000304148"/>
    </source>
</evidence>
<dbReference type="Pfam" id="PF08482">
    <property type="entry name" value="HrpB_C"/>
    <property type="match status" value="1"/>
</dbReference>
<dbReference type="Pfam" id="PF00271">
    <property type="entry name" value="Helicase_C"/>
    <property type="match status" value="1"/>
</dbReference>